<feature type="transmembrane region" description="Helical" evidence="9">
    <location>
        <begin position="20"/>
        <end position="47"/>
    </location>
</feature>
<comment type="subcellular location">
    <subcellularLocation>
        <location evidence="1 9">Cell membrane</location>
        <topology evidence="1 9">Multi-pass membrane protein</topology>
    </subcellularLocation>
</comment>
<feature type="transmembrane region" description="Helical" evidence="9">
    <location>
        <begin position="394"/>
        <end position="412"/>
    </location>
</feature>
<keyword evidence="7 9" id="KW-1133">Transmembrane helix</keyword>
<feature type="transmembrane region" description="Helical" evidence="9">
    <location>
        <begin position="99"/>
        <end position="121"/>
    </location>
</feature>
<keyword evidence="6 9" id="KW-0769">Symport</keyword>
<feature type="transmembrane region" description="Helical" evidence="9">
    <location>
        <begin position="418"/>
        <end position="438"/>
    </location>
</feature>
<name>A0A1G5IHQ6_9FIRM</name>
<feature type="transmembrane region" description="Helical" evidence="9">
    <location>
        <begin position="181"/>
        <end position="201"/>
    </location>
</feature>
<dbReference type="InterPro" id="IPR001463">
    <property type="entry name" value="Na/Ala_symport"/>
</dbReference>
<dbReference type="OrthoDB" id="9804874at2"/>
<keyword evidence="3 9" id="KW-0813">Transport</keyword>
<dbReference type="PRINTS" id="PR00175">
    <property type="entry name" value="NAALASMPORT"/>
</dbReference>
<dbReference type="PROSITE" id="PS00873">
    <property type="entry name" value="NA_ALANINE_SYMP"/>
    <property type="match status" value="1"/>
</dbReference>
<keyword evidence="5 9" id="KW-0812">Transmembrane</keyword>
<dbReference type="STRING" id="1120976.SAMN03080606_02393"/>
<evidence type="ECO:0000256" key="6">
    <source>
        <dbReference type="ARBA" id="ARBA00022847"/>
    </source>
</evidence>
<dbReference type="GO" id="GO:0005886">
    <property type="term" value="C:plasma membrane"/>
    <property type="evidence" value="ECO:0007669"/>
    <property type="project" value="UniProtKB-SubCell"/>
</dbReference>
<feature type="transmembrane region" description="Helical" evidence="9">
    <location>
        <begin position="307"/>
        <end position="328"/>
    </location>
</feature>
<organism evidence="10 11">
    <name type="scientific">Alkaliphilus peptidifermentans DSM 18978</name>
    <dbReference type="NCBI Taxonomy" id="1120976"/>
    <lineage>
        <taxon>Bacteria</taxon>
        <taxon>Bacillati</taxon>
        <taxon>Bacillota</taxon>
        <taxon>Clostridia</taxon>
        <taxon>Peptostreptococcales</taxon>
        <taxon>Natronincolaceae</taxon>
        <taxon>Alkaliphilus</taxon>
    </lineage>
</organism>
<evidence type="ECO:0000256" key="4">
    <source>
        <dbReference type="ARBA" id="ARBA00022475"/>
    </source>
</evidence>
<dbReference type="PANTHER" id="PTHR30330">
    <property type="entry name" value="AGSS FAMILY TRANSPORTER, SODIUM-ALANINE"/>
    <property type="match status" value="1"/>
</dbReference>
<evidence type="ECO:0000256" key="9">
    <source>
        <dbReference type="RuleBase" id="RU363064"/>
    </source>
</evidence>
<keyword evidence="11" id="KW-1185">Reference proteome</keyword>
<feature type="transmembrane region" description="Helical" evidence="9">
    <location>
        <begin position="348"/>
        <end position="374"/>
    </location>
</feature>
<feature type="transmembrane region" description="Helical" evidence="9">
    <location>
        <begin position="251"/>
        <end position="270"/>
    </location>
</feature>
<protein>
    <submittedName>
        <fullName evidence="10">Alanine or glycine:cation symporter, AGCS family</fullName>
    </submittedName>
</protein>
<comment type="similarity">
    <text evidence="2 9">Belongs to the alanine or glycine:cation symporter (AGCS) (TC 2.A.25) family.</text>
</comment>
<evidence type="ECO:0000256" key="1">
    <source>
        <dbReference type="ARBA" id="ARBA00004651"/>
    </source>
</evidence>
<evidence type="ECO:0000313" key="11">
    <source>
        <dbReference type="Proteomes" id="UP000198636"/>
    </source>
</evidence>
<keyword evidence="8 9" id="KW-0472">Membrane</keyword>
<dbReference type="Proteomes" id="UP000198636">
    <property type="component" value="Unassembled WGS sequence"/>
</dbReference>
<evidence type="ECO:0000313" key="10">
    <source>
        <dbReference type="EMBL" id="SCY75705.1"/>
    </source>
</evidence>
<proteinExistence type="inferred from homology"/>
<sequence length="463" mass="49907">MDMLMHWIGVISDWLWGPPLIILLVFGGLYLTVKLGFFQFKYVSYIFSQTFGKMFKKHEGGEGTVSPFQALTAAIACTVGAGNIVGVPAAIMFGGPGAIFWMWVIALVGMGAKFTEVVLAVKYREKNEEGEFVGGPQYYINKGLNKRWLAVWFALGLMIEVIPSIMVQANSVAASAAATFNINPSVSGILALVVVGLIVIGGIKRIGKFTEKYVPLMAFLYIGTAFLVIMLNFRQIPSVIGLIFTHAFRPMAPVGGFAGAVIASTIRWGFARGVYSNESGLGTAPIAHASAITDHPVRQGLWSVAEVFVDTIVICSATAFAVLVSGVWTSPGAMDNASGLTAIAFSNALGNVGGMIVTISLLLFVISTIVVLIYYGEKQAEFLLGLKFSRFMKYIYVASIFIGAIGGAKIIWQFLDITLAAIVIPNMIAILLLSSEVIELKNEFFTSTKYYLKDIGKSAERSS</sequence>
<dbReference type="RefSeq" id="WP_091543638.1">
    <property type="nucleotide sequence ID" value="NZ_FMUS01000015.1"/>
</dbReference>
<reference evidence="10 11" key="1">
    <citation type="submission" date="2016-10" db="EMBL/GenBank/DDBJ databases">
        <authorList>
            <person name="de Groot N.N."/>
        </authorList>
    </citation>
    <scope>NUCLEOTIDE SEQUENCE [LARGE SCALE GENOMIC DNA]</scope>
    <source>
        <strain evidence="10 11">DSM 18978</strain>
    </source>
</reference>
<evidence type="ECO:0000256" key="8">
    <source>
        <dbReference type="ARBA" id="ARBA00023136"/>
    </source>
</evidence>
<dbReference type="Pfam" id="PF01235">
    <property type="entry name" value="Na_Ala_symp"/>
    <property type="match status" value="1"/>
</dbReference>
<evidence type="ECO:0000256" key="5">
    <source>
        <dbReference type="ARBA" id="ARBA00022692"/>
    </source>
</evidence>
<dbReference type="EMBL" id="FMUS01000015">
    <property type="protein sequence ID" value="SCY75705.1"/>
    <property type="molecule type" value="Genomic_DNA"/>
</dbReference>
<dbReference type="PANTHER" id="PTHR30330:SF3">
    <property type="entry name" value="TRANSCRIPTIONAL REGULATOR, LRP FAMILY"/>
    <property type="match status" value="1"/>
</dbReference>
<dbReference type="Gene3D" id="1.20.1740.10">
    <property type="entry name" value="Amino acid/polyamine transporter I"/>
    <property type="match status" value="1"/>
</dbReference>
<evidence type="ECO:0000256" key="2">
    <source>
        <dbReference type="ARBA" id="ARBA00009261"/>
    </source>
</evidence>
<evidence type="ECO:0000256" key="3">
    <source>
        <dbReference type="ARBA" id="ARBA00022448"/>
    </source>
</evidence>
<evidence type="ECO:0000256" key="7">
    <source>
        <dbReference type="ARBA" id="ARBA00022989"/>
    </source>
</evidence>
<feature type="transmembrane region" description="Helical" evidence="9">
    <location>
        <begin position="68"/>
        <end position="93"/>
    </location>
</feature>
<dbReference type="AlphaFoldDB" id="A0A1G5IHQ6"/>
<feature type="transmembrane region" description="Helical" evidence="9">
    <location>
        <begin position="148"/>
        <end position="169"/>
    </location>
</feature>
<gene>
    <name evidence="10" type="ORF">SAMN03080606_02393</name>
</gene>
<keyword evidence="4 9" id="KW-1003">Cell membrane</keyword>
<feature type="transmembrane region" description="Helical" evidence="9">
    <location>
        <begin position="213"/>
        <end position="231"/>
    </location>
</feature>
<accession>A0A1G5IHQ6</accession>
<dbReference type="GO" id="GO:0005283">
    <property type="term" value="F:amino acid:sodium symporter activity"/>
    <property type="evidence" value="ECO:0007669"/>
    <property type="project" value="InterPro"/>
</dbReference>
<dbReference type="FunFam" id="1.20.1740.10:FF:000004">
    <property type="entry name" value="Sodium:alanine symporter family protein"/>
    <property type="match status" value="1"/>
</dbReference>
<dbReference type="NCBIfam" id="TIGR00835">
    <property type="entry name" value="agcS"/>
    <property type="match status" value="1"/>
</dbReference>